<dbReference type="Pfam" id="PF01547">
    <property type="entry name" value="SBP_bac_1"/>
    <property type="match status" value="1"/>
</dbReference>
<feature type="signal peptide" evidence="5">
    <location>
        <begin position="1"/>
        <end position="22"/>
    </location>
</feature>
<gene>
    <name evidence="6" type="ORF">BRM3_06015</name>
</gene>
<evidence type="ECO:0000313" key="7">
    <source>
        <dbReference type="Proteomes" id="UP001164305"/>
    </source>
</evidence>
<dbReference type="PROSITE" id="PS51257">
    <property type="entry name" value="PROKAR_LIPOPROTEIN"/>
    <property type="match status" value="1"/>
</dbReference>
<evidence type="ECO:0000256" key="2">
    <source>
        <dbReference type="ARBA" id="ARBA00022448"/>
    </source>
</evidence>
<comment type="similarity">
    <text evidence="1">Belongs to the bacterial solute-binding protein 1 family.</text>
</comment>
<dbReference type="Proteomes" id="UP001164305">
    <property type="component" value="Chromosome"/>
</dbReference>
<organism evidence="6 7">
    <name type="scientific">Brachybacterium huguangmaarense</name>
    <dbReference type="NCBI Taxonomy" id="1652028"/>
    <lineage>
        <taxon>Bacteria</taxon>
        <taxon>Bacillati</taxon>
        <taxon>Actinomycetota</taxon>
        <taxon>Actinomycetes</taxon>
        <taxon>Micrococcales</taxon>
        <taxon>Dermabacteraceae</taxon>
        <taxon>Brachybacterium</taxon>
    </lineage>
</organism>
<reference evidence="6" key="1">
    <citation type="submission" date="2022-10" db="EMBL/GenBank/DDBJ databases">
        <title>Whole-Genome Sequencing of Brachybacterium huguangmaarense BRM-3, Isolated from Betula schmidtii.</title>
        <authorList>
            <person name="Haam D."/>
        </authorList>
    </citation>
    <scope>NUCLEOTIDE SEQUENCE</scope>
    <source>
        <strain evidence="6">BRM-3</strain>
    </source>
</reference>
<evidence type="ECO:0000256" key="4">
    <source>
        <dbReference type="SAM" id="MobiDB-lite"/>
    </source>
</evidence>
<keyword evidence="3 5" id="KW-0732">Signal</keyword>
<evidence type="ECO:0000256" key="3">
    <source>
        <dbReference type="ARBA" id="ARBA00022729"/>
    </source>
</evidence>
<accession>A0ABY6G5K2</accession>
<dbReference type="PANTHER" id="PTHR30061">
    <property type="entry name" value="MALTOSE-BINDING PERIPLASMIC PROTEIN"/>
    <property type="match status" value="1"/>
</dbReference>
<dbReference type="PANTHER" id="PTHR30061:SF50">
    <property type="entry name" value="MALTOSE_MALTODEXTRIN-BINDING PERIPLASMIC PROTEIN"/>
    <property type="match status" value="1"/>
</dbReference>
<dbReference type="CDD" id="cd14750">
    <property type="entry name" value="PBP2_TMBP"/>
    <property type="match status" value="1"/>
</dbReference>
<keyword evidence="2" id="KW-0813">Transport</keyword>
<dbReference type="SUPFAM" id="SSF53850">
    <property type="entry name" value="Periplasmic binding protein-like II"/>
    <property type="match status" value="1"/>
</dbReference>
<feature type="chain" id="PRO_5046840561" evidence="5">
    <location>
        <begin position="23"/>
        <end position="440"/>
    </location>
</feature>
<keyword evidence="7" id="KW-1185">Reference proteome</keyword>
<dbReference type="InterPro" id="IPR006311">
    <property type="entry name" value="TAT_signal"/>
</dbReference>
<protein>
    <submittedName>
        <fullName evidence="6">ABC transporter substrate-binding protein</fullName>
    </submittedName>
</protein>
<evidence type="ECO:0000256" key="5">
    <source>
        <dbReference type="SAM" id="SignalP"/>
    </source>
</evidence>
<evidence type="ECO:0000313" key="6">
    <source>
        <dbReference type="EMBL" id="UYG17968.1"/>
    </source>
</evidence>
<dbReference type="InterPro" id="IPR006059">
    <property type="entry name" value="SBP"/>
</dbReference>
<sequence>MATHRRGLSRRTVLGASAGAAAALGLAACGGGSDDAGGSDSGGAAADFSERGPITLAKGKDTTGKLQEFLDAWNTDHPDEKVTLVELPESSDEQRSNLLNNAQAKSDAYTVLGLDVVWTAEFAANQWVVELPKDKFPLDTLIPSTVETATYFDKLYGVPFMTNAQLLFSRKDLLEAAGYTEAPKTFDEMYQIIEKVKGANPDQLGYGGQFSKYEGLTCAVTGIVKSAGGELFDDQGKPHADSKQAIAGLQTLRNGFDQDYIPQEALTYKEEESRQAFQDGRLVFLTNWPYVFEKFQADDGSSQVKDKVLVSLVPAVTGDGVSTLGGLNFGISAFAKNKGTAVDFIAYMVAEERQKEWAIATAQPTAAESVYEDADVIAQFPFFPQLKDAIDKGVSRPQVVKYGDVTQAIQENAYSCISGSTEAKAAMTDLQKTLTEVAGK</sequence>
<dbReference type="RefSeq" id="WP_263595174.1">
    <property type="nucleotide sequence ID" value="NZ_CP107020.1"/>
</dbReference>
<dbReference type="EMBL" id="CP107020">
    <property type="protein sequence ID" value="UYG17968.1"/>
    <property type="molecule type" value="Genomic_DNA"/>
</dbReference>
<feature type="region of interest" description="Disordered" evidence="4">
    <location>
        <begin position="31"/>
        <end position="51"/>
    </location>
</feature>
<feature type="compositionally biased region" description="Gly residues" evidence="4">
    <location>
        <begin position="31"/>
        <end position="41"/>
    </location>
</feature>
<dbReference type="Gene3D" id="3.40.190.10">
    <property type="entry name" value="Periplasmic binding protein-like II"/>
    <property type="match status" value="2"/>
</dbReference>
<evidence type="ECO:0000256" key="1">
    <source>
        <dbReference type="ARBA" id="ARBA00008520"/>
    </source>
</evidence>
<name>A0ABY6G5K2_9MICO</name>
<proteinExistence type="inferred from homology"/>
<dbReference type="PROSITE" id="PS51318">
    <property type="entry name" value="TAT"/>
    <property type="match status" value="1"/>
</dbReference>